<evidence type="ECO:0000313" key="9">
    <source>
        <dbReference type="Proteomes" id="UP001152795"/>
    </source>
</evidence>
<dbReference type="PANTHER" id="PTHR10978:SF5">
    <property type="entry name" value="SUCCINATE DEHYDROGENASE CYTOCHROME B560 SUBUNIT, MITOCHONDRIAL"/>
    <property type="match status" value="1"/>
</dbReference>
<reference evidence="8" key="1">
    <citation type="submission" date="2020-04" db="EMBL/GenBank/DDBJ databases">
        <authorList>
            <person name="Alioto T."/>
            <person name="Alioto T."/>
            <person name="Gomez Garrido J."/>
        </authorList>
    </citation>
    <scope>NUCLEOTIDE SEQUENCE</scope>
    <source>
        <strain evidence="8">A484AB</strain>
    </source>
</reference>
<dbReference type="InterPro" id="IPR034804">
    <property type="entry name" value="SQR/QFR_C/D"/>
</dbReference>
<dbReference type="Gene3D" id="1.20.1300.10">
    <property type="entry name" value="Fumarate reductase/succinate dehydrogenase, transmembrane subunit"/>
    <property type="match status" value="1"/>
</dbReference>
<dbReference type="InterPro" id="IPR014314">
    <property type="entry name" value="Succ_DH_cytb556"/>
</dbReference>
<dbReference type="PANTHER" id="PTHR10978">
    <property type="entry name" value="SUCCINATE DEHYDROGENASE CYTOCHROME B560 SUBUNIT"/>
    <property type="match status" value="1"/>
</dbReference>
<dbReference type="GO" id="GO:0046872">
    <property type="term" value="F:metal ion binding"/>
    <property type="evidence" value="ECO:0007669"/>
    <property type="project" value="UniProtKB-KW"/>
</dbReference>
<evidence type="ECO:0000256" key="3">
    <source>
        <dbReference type="ARBA" id="ARBA00022692"/>
    </source>
</evidence>
<dbReference type="OrthoDB" id="588261at2759"/>
<keyword evidence="2" id="KW-0349">Heme</keyword>
<evidence type="ECO:0000256" key="4">
    <source>
        <dbReference type="ARBA" id="ARBA00022723"/>
    </source>
</evidence>
<proteinExistence type="predicted"/>
<dbReference type="CDD" id="cd03499">
    <property type="entry name" value="SQR_TypeC_SdhC"/>
    <property type="match status" value="1"/>
</dbReference>
<evidence type="ECO:0000256" key="6">
    <source>
        <dbReference type="ARBA" id="ARBA00023004"/>
    </source>
</evidence>
<dbReference type="SUPFAM" id="SSF81343">
    <property type="entry name" value="Fumarate reductase respiratory complex transmembrane subunits"/>
    <property type="match status" value="1"/>
</dbReference>
<keyword evidence="6" id="KW-0408">Iron</keyword>
<evidence type="ECO:0000256" key="7">
    <source>
        <dbReference type="ARBA" id="ARBA00023136"/>
    </source>
</evidence>
<dbReference type="GO" id="GO:0006099">
    <property type="term" value="P:tricarboxylic acid cycle"/>
    <property type="evidence" value="ECO:0007669"/>
    <property type="project" value="InterPro"/>
</dbReference>
<name>A0A6S7GQ49_PARCT</name>
<dbReference type="InterPro" id="IPR000701">
    <property type="entry name" value="SuccDH_FuR_B_TM-su"/>
</dbReference>
<keyword evidence="5" id="KW-1133">Transmembrane helix</keyword>
<organism evidence="8 9">
    <name type="scientific">Paramuricea clavata</name>
    <name type="common">Red gorgonian</name>
    <name type="synonym">Violescent sea-whip</name>
    <dbReference type="NCBI Taxonomy" id="317549"/>
    <lineage>
        <taxon>Eukaryota</taxon>
        <taxon>Metazoa</taxon>
        <taxon>Cnidaria</taxon>
        <taxon>Anthozoa</taxon>
        <taxon>Octocorallia</taxon>
        <taxon>Malacalcyonacea</taxon>
        <taxon>Plexauridae</taxon>
        <taxon>Paramuricea</taxon>
    </lineage>
</organism>
<gene>
    <name evidence="8" type="ORF">PACLA_8A032162</name>
</gene>
<dbReference type="NCBIfam" id="TIGR02970">
    <property type="entry name" value="succ_dehyd_cytB"/>
    <property type="match status" value="1"/>
</dbReference>
<dbReference type="GO" id="GO:0009055">
    <property type="term" value="F:electron transfer activity"/>
    <property type="evidence" value="ECO:0007669"/>
    <property type="project" value="InterPro"/>
</dbReference>
<protein>
    <submittedName>
        <fullName evidence="8">Succinate dehydrogenase cytochrome b560 subunit, mitochondrial-like</fullName>
    </submittedName>
</protein>
<keyword evidence="9" id="KW-1185">Reference proteome</keyword>
<evidence type="ECO:0000313" key="8">
    <source>
        <dbReference type="EMBL" id="CAB3988557.1"/>
    </source>
</evidence>
<evidence type="ECO:0000256" key="5">
    <source>
        <dbReference type="ARBA" id="ARBA00022989"/>
    </source>
</evidence>
<dbReference type="PROSITE" id="PS01000">
    <property type="entry name" value="SDH_CYT_1"/>
    <property type="match status" value="1"/>
</dbReference>
<dbReference type="Proteomes" id="UP001152795">
    <property type="component" value="Unassembled WGS sequence"/>
</dbReference>
<dbReference type="GO" id="GO:0006121">
    <property type="term" value="P:mitochondrial electron transport, succinate to ubiquinone"/>
    <property type="evidence" value="ECO:0007669"/>
    <property type="project" value="TreeGrafter"/>
</dbReference>
<keyword evidence="4" id="KW-0479">Metal-binding</keyword>
<dbReference type="AlphaFoldDB" id="A0A6S7GQ49"/>
<comment type="subcellular location">
    <subcellularLocation>
        <location evidence="1">Membrane</location>
        <topology evidence="1">Multi-pass membrane protein</topology>
    </subcellularLocation>
</comment>
<comment type="caution">
    <text evidence="8">The sequence shown here is derived from an EMBL/GenBank/DDBJ whole genome shotgun (WGS) entry which is preliminary data.</text>
</comment>
<dbReference type="InterPro" id="IPR018495">
    <property type="entry name" value="Succ_DH_cyt_bsu_CS"/>
</dbReference>
<sequence>MASMWMRKIRPLCRVSCLSPSVRTTTLLSKCSPVVGVLSQRNASESFVAKNERLGRPTSPHMLIYKFELPGLLSGSHRATGFVQSGVVSLAAIGLMCAPENLEFYVNYLHSLELPRALLVSTKMLFAWPFMYHLLNGIRHLAWDVSARGLNQSDMYRTGYLTLISSFLITGGLIWYY</sequence>
<evidence type="ECO:0000256" key="1">
    <source>
        <dbReference type="ARBA" id="ARBA00004141"/>
    </source>
</evidence>
<keyword evidence="7" id="KW-0472">Membrane</keyword>
<keyword evidence="3" id="KW-0812">Transmembrane</keyword>
<dbReference type="Pfam" id="PF01127">
    <property type="entry name" value="Sdh_cyt"/>
    <property type="match status" value="1"/>
</dbReference>
<dbReference type="EMBL" id="CACRXK020001342">
    <property type="protein sequence ID" value="CAB3988557.1"/>
    <property type="molecule type" value="Genomic_DNA"/>
</dbReference>
<dbReference type="GO" id="GO:0016020">
    <property type="term" value="C:membrane"/>
    <property type="evidence" value="ECO:0007669"/>
    <property type="project" value="UniProtKB-SubCell"/>
</dbReference>
<accession>A0A6S7GQ49</accession>
<dbReference type="GO" id="GO:0005739">
    <property type="term" value="C:mitochondrion"/>
    <property type="evidence" value="ECO:0007669"/>
    <property type="project" value="GOC"/>
</dbReference>
<evidence type="ECO:0000256" key="2">
    <source>
        <dbReference type="ARBA" id="ARBA00022617"/>
    </source>
</evidence>